<organism evidence="14 15">
    <name type="scientific">Holothuria leucospilota</name>
    <name type="common">Black long sea cucumber</name>
    <name type="synonym">Mertensiothuria leucospilota</name>
    <dbReference type="NCBI Taxonomy" id="206669"/>
    <lineage>
        <taxon>Eukaryota</taxon>
        <taxon>Metazoa</taxon>
        <taxon>Echinodermata</taxon>
        <taxon>Eleutherozoa</taxon>
        <taxon>Echinozoa</taxon>
        <taxon>Holothuroidea</taxon>
        <taxon>Aspidochirotacea</taxon>
        <taxon>Aspidochirotida</taxon>
        <taxon>Holothuriidae</taxon>
        <taxon>Holothuria</taxon>
    </lineage>
</organism>
<evidence type="ECO:0000256" key="6">
    <source>
        <dbReference type="ARBA" id="ARBA00022833"/>
    </source>
</evidence>
<feature type="domain" description="C2H2-type" evidence="13">
    <location>
        <begin position="574"/>
        <end position="601"/>
    </location>
</feature>
<evidence type="ECO:0000256" key="12">
    <source>
        <dbReference type="SAM" id="MobiDB-lite"/>
    </source>
</evidence>
<evidence type="ECO:0000313" key="15">
    <source>
        <dbReference type="Proteomes" id="UP001152320"/>
    </source>
</evidence>
<feature type="domain" description="C2H2-type" evidence="13">
    <location>
        <begin position="770"/>
        <end position="797"/>
    </location>
</feature>
<evidence type="ECO:0000313" key="14">
    <source>
        <dbReference type="EMBL" id="KAJ8018669.1"/>
    </source>
</evidence>
<dbReference type="InterPro" id="IPR013087">
    <property type="entry name" value="Znf_C2H2_type"/>
</dbReference>
<keyword evidence="8" id="KW-0238">DNA-binding</keyword>
<dbReference type="InterPro" id="IPR036236">
    <property type="entry name" value="Znf_C2H2_sf"/>
</dbReference>
<evidence type="ECO:0000256" key="10">
    <source>
        <dbReference type="ARBA" id="ARBA00023242"/>
    </source>
</evidence>
<dbReference type="OrthoDB" id="1095242at2759"/>
<keyword evidence="3" id="KW-0479">Metal-binding</keyword>
<dbReference type="AlphaFoldDB" id="A0A9Q0YBZ0"/>
<evidence type="ECO:0000256" key="5">
    <source>
        <dbReference type="ARBA" id="ARBA00022771"/>
    </source>
</evidence>
<dbReference type="FunFam" id="3.30.160.60:FF:001156">
    <property type="entry name" value="Zinc finger protein 407"/>
    <property type="match status" value="1"/>
</dbReference>
<dbReference type="SMART" id="SM00355">
    <property type="entry name" value="ZnF_C2H2"/>
    <property type="match status" value="12"/>
</dbReference>
<feature type="domain" description="C2H2-type" evidence="13">
    <location>
        <begin position="658"/>
        <end position="685"/>
    </location>
</feature>
<proteinExistence type="inferred from homology"/>
<feature type="domain" description="C2H2-type" evidence="13">
    <location>
        <begin position="742"/>
        <end position="769"/>
    </location>
</feature>
<dbReference type="SUPFAM" id="SSF57667">
    <property type="entry name" value="beta-beta-alpha zinc fingers"/>
    <property type="match status" value="8"/>
</dbReference>
<evidence type="ECO:0000256" key="11">
    <source>
        <dbReference type="PROSITE-ProRule" id="PRU00042"/>
    </source>
</evidence>
<name>A0A9Q0YBZ0_HOLLE</name>
<reference evidence="14" key="1">
    <citation type="submission" date="2021-10" db="EMBL/GenBank/DDBJ databases">
        <title>Tropical sea cucumber genome reveals ecological adaptation and Cuvierian tubules defense mechanism.</title>
        <authorList>
            <person name="Chen T."/>
        </authorList>
    </citation>
    <scope>NUCLEOTIDE SEQUENCE</scope>
    <source>
        <strain evidence="14">Nanhai2018</strain>
        <tissue evidence="14">Muscle</tissue>
    </source>
</reference>
<dbReference type="InterPro" id="IPR050331">
    <property type="entry name" value="Zinc_finger"/>
</dbReference>
<feature type="domain" description="C2H2-type" evidence="13">
    <location>
        <begin position="686"/>
        <end position="713"/>
    </location>
</feature>
<keyword evidence="4" id="KW-0677">Repeat</keyword>
<evidence type="ECO:0000256" key="2">
    <source>
        <dbReference type="ARBA" id="ARBA00006991"/>
    </source>
</evidence>
<evidence type="ECO:0000256" key="7">
    <source>
        <dbReference type="ARBA" id="ARBA00023015"/>
    </source>
</evidence>
<accession>A0A9Q0YBZ0</accession>
<dbReference type="GO" id="GO:0008270">
    <property type="term" value="F:zinc ion binding"/>
    <property type="evidence" value="ECO:0007669"/>
    <property type="project" value="UniProtKB-KW"/>
</dbReference>
<feature type="domain" description="C2H2-type" evidence="13">
    <location>
        <begin position="447"/>
        <end position="474"/>
    </location>
</feature>
<dbReference type="Gene3D" id="3.30.160.60">
    <property type="entry name" value="Classic Zinc Finger"/>
    <property type="match status" value="11"/>
</dbReference>
<sequence>MWLPSAERKKFIVFGGGETNLKAHLVLKCDGYEHVLCTLQQGIVHQQILNFVLHERENLTLTVEGTVRLVKRLLSAGSLTVPCQNWCPPMFYLLANVVLSMQRLVFLTWWQLQQIFEGAQINVGQYEDLVSKIKCESQYRCDQESAETEEAFYQQLNDEYNQTDGVTVSAIYKNDIGSEPVETSNMNMDTKHNTESITKDTVYTDNIVQDPYNCLPNVKAELEQETDQNINSRNALLTNEETVGAIASYESISTVTESLTNVMDSEDHRQTIGENTLSSDNVSQGTGICTSHVNTDTEQGSDQHSKALLTSNETESAFDFIESTYAPMESSTLELDRNNHRQSSVDEVEGEFMVWTFSDEKVLASNDGNIVQETICYLKKEKAQTSCELFERNVGNEVNLEAVESRNVQLDTSLHQAHSKPKCPVLLKRIDQSDYHHPDSHLGERSFNCQICGEIFSEKDLLAIHQQNHTMKQVFTNQSSVKVLNGQSTFKCQLCMKDFNTRNDLKKHGSIHVSKKTFKGNKCRKKFNHMVHLKVHERIHTGQKTSKSNHYLKRFSCRTVGKVHEENHVEGKIFMCEYCKKEFCQKAELKQHQKIHTTDKPFTCENCGKQFINKGNLKQHERTHTGERPFSCNHCDRKFSQKAALINHEKLHTGERPYSCKHCDRKFIQKKNLRLHERIHTGERPFSCKHCDMKFSQKKTLKQHERTHTGERPFSCKHCDRKFSQKATQMRHERIHTGERPFSCKYCGRKFSQKASQMRHERIHTGESPYSCKHCDRKFSRKESLKQHERIHIGERPFSCKHCERRFSQKATQMRHERNHSGESPYSF</sequence>
<dbReference type="PANTHER" id="PTHR16515:SF58">
    <property type="entry name" value="ZINC FINGER PROTEIN 22"/>
    <property type="match status" value="1"/>
</dbReference>
<dbReference type="PROSITE" id="PS00028">
    <property type="entry name" value="ZINC_FINGER_C2H2_1"/>
    <property type="match status" value="11"/>
</dbReference>
<comment type="caution">
    <text evidence="14">The sequence shown here is derived from an EMBL/GenBank/DDBJ whole genome shotgun (WGS) entry which is preliminary data.</text>
</comment>
<dbReference type="EMBL" id="JAIZAY010000239">
    <property type="protein sequence ID" value="KAJ8018669.1"/>
    <property type="molecule type" value="Genomic_DNA"/>
</dbReference>
<dbReference type="FunFam" id="3.30.160.60:FF:000446">
    <property type="entry name" value="Zinc finger protein"/>
    <property type="match status" value="1"/>
</dbReference>
<dbReference type="FunFam" id="3.30.160.60:FF:000358">
    <property type="entry name" value="zinc finger protein 24"/>
    <property type="match status" value="1"/>
</dbReference>
<keyword evidence="6" id="KW-0862">Zinc</keyword>
<feature type="domain" description="C2H2-type" evidence="13">
    <location>
        <begin position="714"/>
        <end position="741"/>
    </location>
</feature>
<comment type="similarity">
    <text evidence="2">Belongs to the krueppel C2H2-type zinc-finger protein family.</text>
</comment>
<dbReference type="GO" id="GO:0005634">
    <property type="term" value="C:nucleus"/>
    <property type="evidence" value="ECO:0007669"/>
    <property type="project" value="UniProtKB-SubCell"/>
</dbReference>
<gene>
    <name evidence="14" type="ORF">HOLleu_43226</name>
</gene>
<evidence type="ECO:0000256" key="3">
    <source>
        <dbReference type="ARBA" id="ARBA00022723"/>
    </source>
</evidence>
<dbReference type="Proteomes" id="UP001152320">
    <property type="component" value="Unassembled WGS sequence"/>
</dbReference>
<feature type="domain" description="C2H2-type" evidence="13">
    <location>
        <begin position="518"/>
        <end position="545"/>
    </location>
</feature>
<dbReference type="GO" id="GO:0042802">
    <property type="term" value="F:identical protein binding"/>
    <property type="evidence" value="ECO:0007669"/>
    <property type="project" value="UniProtKB-ARBA"/>
</dbReference>
<evidence type="ECO:0000256" key="8">
    <source>
        <dbReference type="ARBA" id="ARBA00023125"/>
    </source>
</evidence>
<keyword evidence="10" id="KW-0539">Nucleus</keyword>
<protein>
    <recommendedName>
        <fullName evidence="13">C2H2-type domain-containing protein</fullName>
    </recommendedName>
</protein>
<dbReference type="GO" id="GO:0003677">
    <property type="term" value="F:DNA binding"/>
    <property type="evidence" value="ECO:0007669"/>
    <property type="project" value="UniProtKB-KW"/>
</dbReference>
<keyword evidence="5 11" id="KW-0863">Zinc-finger</keyword>
<dbReference type="GO" id="GO:0010468">
    <property type="term" value="P:regulation of gene expression"/>
    <property type="evidence" value="ECO:0007669"/>
    <property type="project" value="TreeGrafter"/>
</dbReference>
<dbReference type="PANTHER" id="PTHR16515">
    <property type="entry name" value="PR DOMAIN ZINC FINGER PROTEIN"/>
    <property type="match status" value="1"/>
</dbReference>
<feature type="region of interest" description="Disordered" evidence="12">
    <location>
        <begin position="809"/>
        <end position="828"/>
    </location>
</feature>
<keyword evidence="7" id="KW-0805">Transcription regulation</keyword>
<keyword evidence="15" id="KW-1185">Reference proteome</keyword>
<evidence type="ECO:0000256" key="1">
    <source>
        <dbReference type="ARBA" id="ARBA00004123"/>
    </source>
</evidence>
<comment type="subcellular location">
    <subcellularLocation>
        <location evidence="1">Nucleus</location>
    </subcellularLocation>
</comment>
<evidence type="ECO:0000259" key="13">
    <source>
        <dbReference type="PROSITE" id="PS50157"/>
    </source>
</evidence>
<dbReference type="FunFam" id="3.30.160.60:FF:001753">
    <property type="entry name" value="Si:ch211-119o8.6"/>
    <property type="match status" value="1"/>
</dbReference>
<dbReference type="PROSITE" id="PS50157">
    <property type="entry name" value="ZINC_FINGER_C2H2_2"/>
    <property type="match status" value="12"/>
</dbReference>
<feature type="domain" description="C2H2-type" evidence="13">
    <location>
        <begin position="798"/>
        <end position="825"/>
    </location>
</feature>
<dbReference type="FunFam" id="3.30.160.60:FF:002343">
    <property type="entry name" value="Zinc finger protein 33A"/>
    <property type="match status" value="1"/>
</dbReference>
<feature type="domain" description="C2H2-type" evidence="13">
    <location>
        <begin position="602"/>
        <end position="629"/>
    </location>
</feature>
<keyword evidence="9" id="KW-0804">Transcription</keyword>
<evidence type="ECO:0000256" key="9">
    <source>
        <dbReference type="ARBA" id="ARBA00023163"/>
    </source>
</evidence>
<feature type="region of interest" description="Disordered" evidence="12">
    <location>
        <begin position="275"/>
        <end position="305"/>
    </location>
</feature>
<feature type="domain" description="C2H2-type" evidence="13">
    <location>
        <begin position="630"/>
        <end position="657"/>
    </location>
</feature>
<dbReference type="Pfam" id="PF00096">
    <property type="entry name" value="zf-C2H2"/>
    <property type="match status" value="9"/>
</dbReference>
<feature type="domain" description="C2H2-type" evidence="13">
    <location>
        <begin position="490"/>
        <end position="517"/>
    </location>
</feature>
<dbReference type="FunFam" id="3.30.160.60:FF:000690">
    <property type="entry name" value="Zinc finger protein 354C"/>
    <property type="match status" value="1"/>
</dbReference>
<dbReference type="FunFam" id="3.30.160.60:FF:000508">
    <property type="entry name" value="Myeloid zinc finger 1"/>
    <property type="match status" value="2"/>
</dbReference>
<evidence type="ECO:0000256" key="4">
    <source>
        <dbReference type="ARBA" id="ARBA00022737"/>
    </source>
</evidence>